<dbReference type="PANTHER" id="PTHR31110">
    <property type="entry name" value="PESTICIDAL CRYSTAL CRY8BA PROTEIN"/>
    <property type="match status" value="1"/>
</dbReference>
<accession>A0A833R238</accession>
<proteinExistence type="predicted"/>
<dbReference type="PANTHER" id="PTHR31110:SF3">
    <property type="entry name" value="PORTAL PROTEIN"/>
    <property type="match status" value="1"/>
</dbReference>
<evidence type="ECO:0000313" key="3">
    <source>
        <dbReference type="Proteomes" id="UP000623129"/>
    </source>
</evidence>
<dbReference type="EMBL" id="SWLB01000012">
    <property type="protein sequence ID" value="KAF3331487.1"/>
    <property type="molecule type" value="Genomic_DNA"/>
</dbReference>
<keyword evidence="1" id="KW-0472">Membrane</keyword>
<comment type="caution">
    <text evidence="2">The sequence shown here is derived from an EMBL/GenBank/DDBJ whole genome shotgun (WGS) entry which is preliminary data.</text>
</comment>
<reference evidence="2" key="1">
    <citation type="submission" date="2020-01" db="EMBL/GenBank/DDBJ databases">
        <title>Genome sequence of Kobresia littledalei, the first chromosome-level genome in the family Cyperaceae.</title>
        <authorList>
            <person name="Qu G."/>
        </authorList>
    </citation>
    <scope>NUCLEOTIDE SEQUENCE</scope>
    <source>
        <strain evidence="2">C.B.Clarke</strain>
        <tissue evidence="2">Leaf</tissue>
    </source>
</reference>
<keyword evidence="3" id="KW-1185">Reference proteome</keyword>
<keyword evidence="1" id="KW-1133">Transmembrane helix</keyword>
<sequence length="176" mass="18867">MCTAQNSARDLFHGYVVKWIEDTRLHLLDLCKTEIMCAEAPAVSPVSPSVENIYEQIREGIMELEVFIKDGLSTWFLLKCAQQVNKSLISTYIYTTYFGQDNMASKLFLLAILGALVCAATARTLSANGENEGKEPARMLFTAGVSIGANAAAPGLAGVDAAVTAGIGHAPPPWLS</sequence>
<feature type="transmembrane region" description="Helical" evidence="1">
    <location>
        <begin position="107"/>
        <end position="126"/>
    </location>
</feature>
<dbReference type="Proteomes" id="UP000623129">
    <property type="component" value="Unassembled WGS sequence"/>
</dbReference>
<gene>
    <name evidence="2" type="ORF">FCM35_KLT02893</name>
</gene>
<protein>
    <submittedName>
        <fullName evidence="2">Uncharacterized protein</fullName>
    </submittedName>
</protein>
<name>A0A833R238_9POAL</name>
<dbReference type="AlphaFoldDB" id="A0A833R238"/>
<dbReference type="OrthoDB" id="1896158at2759"/>
<organism evidence="2 3">
    <name type="scientific">Carex littledalei</name>
    <dbReference type="NCBI Taxonomy" id="544730"/>
    <lineage>
        <taxon>Eukaryota</taxon>
        <taxon>Viridiplantae</taxon>
        <taxon>Streptophyta</taxon>
        <taxon>Embryophyta</taxon>
        <taxon>Tracheophyta</taxon>
        <taxon>Spermatophyta</taxon>
        <taxon>Magnoliopsida</taxon>
        <taxon>Liliopsida</taxon>
        <taxon>Poales</taxon>
        <taxon>Cyperaceae</taxon>
        <taxon>Cyperoideae</taxon>
        <taxon>Cariceae</taxon>
        <taxon>Carex</taxon>
        <taxon>Carex subgen. Euthyceras</taxon>
    </lineage>
</organism>
<evidence type="ECO:0000313" key="2">
    <source>
        <dbReference type="EMBL" id="KAF3331487.1"/>
    </source>
</evidence>
<keyword evidence="1" id="KW-0812">Transmembrane</keyword>
<evidence type="ECO:0000256" key="1">
    <source>
        <dbReference type="SAM" id="Phobius"/>
    </source>
</evidence>